<name>A0A1F7UT14_9BACT</name>
<dbReference type="Gene3D" id="3.30.700.10">
    <property type="entry name" value="Glycoprotein, Type 4 Pilin"/>
    <property type="match status" value="1"/>
</dbReference>
<feature type="chain" id="PRO_5009533130" evidence="1">
    <location>
        <begin position="24"/>
        <end position="583"/>
    </location>
</feature>
<comment type="caution">
    <text evidence="2">The sequence shown here is derived from an EMBL/GenBank/DDBJ whole genome shotgun (WGS) entry which is preliminary data.</text>
</comment>
<gene>
    <name evidence="2" type="ORF">A3B21_03455</name>
</gene>
<protein>
    <submittedName>
        <fullName evidence="2">Uncharacterized protein</fullName>
    </submittedName>
</protein>
<accession>A0A1F7UT14</accession>
<keyword evidence="1" id="KW-0732">Signal</keyword>
<dbReference type="Proteomes" id="UP000176897">
    <property type="component" value="Unassembled WGS sequence"/>
</dbReference>
<evidence type="ECO:0000313" key="2">
    <source>
        <dbReference type="EMBL" id="OGL81440.1"/>
    </source>
</evidence>
<sequence>MIKRVFFSILILFAGILPAVVYAADSGSVTEDFGNTSRREERNTYAFWDTKNKAVSLPLQYSIRALTLPAESTISTPQTTSFAEVADRFSRIPVGKIKANALVAGDGKITFVADQNRLYASLAQGIELTGGRVAELLGAEVKTLESGEGKVLVGGKLKGKSFLVELELQGFVASAAAQSKKLASAGGNKYFTKATLTAEADLPTGTQIEYFLSGDGGAHFEGVLPSVAHDFTNKGNDLRFKAVLVTQDASATPFLLKVRVDYTVAEPETLATIRKRDSQRIADLKNIANALEKFKKERGVYPSADDQVASVRYELMGRLLIDGKFISKMPQDPKRAEDSARLYDYVASKNGLAYLLRAQLEETANKQLQKDVDAKPLEPNVYDYTCDDPWYCAGKGFLVVNIPPPPAPPAIGVAEILQDEKGRVWRIATVGGGETPSQKRKLYIPSPSLLSNLRNFYAQMRKVGREQIENVPRARLIKTADKDDIYYITETFLKRRIPSSEVFKSYGNDTREIVIVQPQELAAYRDSRLIRLVGDTRVWYLEGGARRLVTNAEVMKKYKFEWKHVAPVNFAEYNSYPEGAPLD</sequence>
<evidence type="ECO:0000256" key="1">
    <source>
        <dbReference type="SAM" id="SignalP"/>
    </source>
</evidence>
<proteinExistence type="predicted"/>
<reference evidence="2 3" key="1">
    <citation type="journal article" date="2016" name="Nat. Commun.">
        <title>Thousands of microbial genomes shed light on interconnected biogeochemical processes in an aquifer system.</title>
        <authorList>
            <person name="Anantharaman K."/>
            <person name="Brown C.T."/>
            <person name="Hug L.A."/>
            <person name="Sharon I."/>
            <person name="Castelle C.J."/>
            <person name="Probst A.J."/>
            <person name="Thomas B.C."/>
            <person name="Singh A."/>
            <person name="Wilkins M.J."/>
            <person name="Karaoz U."/>
            <person name="Brodie E.L."/>
            <person name="Williams K.H."/>
            <person name="Hubbard S.S."/>
            <person name="Banfield J.F."/>
        </authorList>
    </citation>
    <scope>NUCLEOTIDE SEQUENCE [LARGE SCALE GENOMIC DNA]</scope>
</reference>
<organism evidence="2 3">
    <name type="scientific">Candidatus Uhrbacteria bacterium RIFCSPLOWO2_01_FULL_47_24</name>
    <dbReference type="NCBI Taxonomy" id="1802401"/>
    <lineage>
        <taxon>Bacteria</taxon>
        <taxon>Candidatus Uhriibacteriota</taxon>
    </lineage>
</organism>
<dbReference type="EMBL" id="MGEJ01000006">
    <property type="protein sequence ID" value="OGL81440.1"/>
    <property type="molecule type" value="Genomic_DNA"/>
</dbReference>
<dbReference type="AlphaFoldDB" id="A0A1F7UT14"/>
<evidence type="ECO:0000313" key="3">
    <source>
        <dbReference type="Proteomes" id="UP000176897"/>
    </source>
</evidence>
<feature type="signal peptide" evidence="1">
    <location>
        <begin position="1"/>
        <end position="23"/>
    </location>
</feature>